<dbReference type="RefSeq" id="WP_250061302.1">
    <property type="nucleotide sequence ID" value="NZ_JAIKTS010000001.1"/>
</dbReference>
<dbReference type="InterPro" id="IPR058163">
    <property type="entry name" value="LysR-type_TF_proteobact-type"/>
</dbReference>
<dbReference type="Pfam" id="PF00126">
    <property type="entry name" value="HTH_1"/>
    <property type="match status" value="1"/>
</dbReference>
<dbReference type="InterPro" id="IPR036388">
    <property type="entry name" value="WH-like_DNA-bd_sf"/>
</dbReference>
<dbReference type="PROSITE" id="PS50931">
    <property type="entry name" value="HTH_LYSR"/>
    <property type="match status" value="1"/>
</dbReference>
<feature type="domain" description="HTH lysR-type" evidence="5">
    <location>
        <begin position="1"/>
        <end position="59"/>
    </location>
</feature>
<proteinExistence type="inferred from homology"/>
<dbReference type="Gene3D" id="1.10.10.10">
    <property type="entry name" value="Winged helix-like DNA-binding domain superfamily/Winged helix DNA-binding domain"/>
    <property type="match status" value="1"/>
</dbReference>
<dbReference type="CDD" id="cd08422">
    <property type="entry name" value="PBP2_CrgA_like"/>
    <property type="match status" value="1"/>
</dbReference>
<dbReference type="PANTHER" id="PTHR30537:SF30">
    <property type="entry name" value="TRANSCRIPTIONAL REGULATOR-RELATED"/>
    <property type="match status" value="1"/>
</dbReference>
<reference evidence="6 7" key="1">
    <citation type="submission" date="2021-08" db="EMBL/GenBank/DDBJ databases">
        <title>Novel members of of the genus Stenotrophomonas from differernt environment.</title>
        <authorList>
            <person name="Deng Y."/>
        </authorList>
    </citation>
    <scope>NUCLEOTIDE SEQUENCE [LARGE SCALE GENOMIC DNA]</scope>
    <source>
        <strain evidence="6 7">CPCC 101365</strain>
    </source>
</reference>
<keyword evidence="2" id="KW-0805">Transcription regulation</keyword>
<sequence>MDDVRRMALFAQVVQHGSMSAAARALGMSTSAVSQQVRALERAAGVALLHRSTRRLSLTDVGGRYYAACARLLDAAGEAEAELSAARHAPSGELRLSAPLGMADHIGPALGPWLRDNPQLRLSLHFEDGWTDLVQARIDLAVRFGRLPDSDWMAQRLGTLQRWPCASPEWLRVHGEPADPLQVPGNEWLGLAQVPGLAWRHRVSGQERQVPAHPRLVSHNQPAVRQLCVSGLGVAVLTCLDVMPLLADGRLVRLLPEWDVPPLPAWAVTPHRQTQPAKVRQAIDLLGDYLGRIPGVSGPAARVSVAGPPPSAD</sequence>
<dbReference type="InterPro" id="IPR036390">
    <property type="entry name" value="WH_DNA-bd_sf"/>
</dbReference>
<evidence type="ECO:0000256" key="2">
    <source>
        <dbReference type="ARBA" id="ARBA00023015"/>
    </source>
</evidence>
<comment type="caution">
    <text evidence="6">The sequence shown here is derived from an EMBL/GenBank/DDBJ whole genome shotgun (WGS) entry which is preliminary data.</text>
</comment>
<evidence type="ECO:0000313" key="7">
    <source>
        <dbReference type="Proteomes" id="UP001431235"/>
    </source>
</evidence>
<dbReference type="SUPFAM" id="SSF53850">
    <property type="entry name" value="Periplasmic binding protein-like II"/>
    <property type="match status" value="1"/>
</dbReference>
<keyword evidence="3" id="KW-0238">DNA-binding</keyword>
<dbReference type="Proteomes" id="UP001431235">
    <property type="component" value="Unassembled WGS sequence"/>
</dbReference>
<evidence type="ECO:0000256" key="1">
    <source>
        <dbReference type="ARBA" id="ARBA00009437"/>
    </source>
</evidence>
<dbReference type="SUPFAM" id="SSF46785">
    <property type="entry name" value="Winged helix' DNA-binding domain"/>
    <property type="match status" value="1"/>
</dbReference>
<evidence type="ECO:0000256" key="4">
    <source>
        <dbReference type="ARBA" id="ARBA00023163"/>
    </source>
</evidence>
<keyword evidence="7" id="KW-1185">Reference proteome</keyword>
<comment type="similarity">
    <text evidence="1">Belongs to the LysR transcriptional regulatory family.</text>
</comment>
<keyword evidence="4" id="KW-0804">Transcription</keyword>
<dbReference type="PANTHER" id="PTHR30537">
    <property type="entry name" value="HTH-TYPE TRANSCRIPTIONAL REGULATOR"/>
    <property type="match status" value="1"/>
</dbReference>
<gene>
    <name evidence="6" type="ORF">K5L01_01510</name>
</gene>
<dbReference type="EMBL" id="JAIKTS010000001">
    <property type="protein sequence ID" value="MCL7713338.1"/>
    <property type="molecule type" value="Genomic_DNA"/>
</dbReference>
<evidence type="ECO:0000256" key="3">
    <source>
        <dbReference type="ARBA" id="ARBA00023125"/>
    </source>
</evidence>
<dbReference type="InterPro" id="IPR000847">
    <property type="entry name" value="LysR_HTH_N"/>
</dbReference>
<accession>A0ABT0SE26</accession>
<dbReference type="InterPro" id="IPR005119">
    <property type="entry name" value="LysR_subst-bd"/>
</dbReference>
<dbReference type="Pfam" id="PF03466">
    <property type="entry name" value="LysR_substrate"/>
    <property type="match status" value="1"/>
</dbReference>
<protein>
    <submittedName>
        <fullName evidence="6">LysR family transcriptional regulator</fullName>
    </submittedName>
</protein>
<organism evidence="6 7">
    <name type="scientific">Stenotrophomonas mori</name>
    <dbReference type="NCBI Taxonomy" id="2871096"/>
    <lineage>
        <taxon>Bacteria</taxon>
        <taxon>Pseudomonadati</taxon>
        <taxon>Pseudomonadota</taxon>
        <taxon>Gammaproteobacteria</taxon>
        <taxon>Lysobacterales</taxon>
        <taxon>Lysobacteraceae</taxon>
        <taxon>Stenotrophomonas</taxon>
    </lineage>
</organism>
<evidence type="ECO:0000313" key="6">
    <source>
        <dbReference type="EMBL" id="MCL7713338.1"/>
    </source>
</evidence>
<name>A0ABT0SE26_9GAMM</name>
<dbReference type="Gene3D" id="3.40.190.290">
    <property type="match status" value="1"/>
</dbReference>
<evidence type="ECO:0000259" key="5">
    <source>
        <dbReference type="PROSITE" id="PS50931"/>
    </source>
</evidence>